<evidence type="ECO:0000256" key="1">
    <source>
        <dbReference type="ARBA" id="ARBA00023002"/>
    </source>
</evidence>
<dbReference type="PANTHER" id="PTHR35176:SF6">
    <property type="entry name" value="HEME OXYGENASE HI_0854-RELATED"/>
    <property type="match status" value="1"/>
</dbReference>
<protein>
    <submittedName>
        <fullName evidence="3">Pyridoxamine 5'-phosphate oxidase family protein</fullName>
    </submittedName>
</protein>
<dbReference type="Proteomes" id="UP000509594">
    <property type="component" value="Chromosome"/>
</dbReference>
<dbReference type="GO" id="GO:0005829">
    <property type="term" value="C:cytosol"/>
    <property type="evidence" value="ECO:0007669"/>
    <property type="project" value="TreeGrafter"/>
</dbReference>
<evidence type="ECO:0000313" key="4">
    <source>
        <dbReference type="Proteomes" id="UP000509594"/>
    </source>
</evidence>
<evidence type="ECO:0000259" key="2">
    <source>
        <dbReference type="Pfam" id="PF01243"/>
    </source>
</evidence>
<evidence type="ECO:0000313" key="3">
    <source>
        <dbReference type="EMBL" id="QLC50068.1"/>
    </source>
</evidence>
<accession>A0A7D5I4C1</accession>
<keyword evidence="1" id="KW-0560">Oxidoreductase</keyword>
<dbReference type="AlphaFoldDB" id="A0A7D5I4C1"/>
<dbReference type="EMBL" id="CP058215">
    <property type="protein sequence ID" value="QLC50068.1"/>
    <property type="molecule type" value="Genomic_DNA"/>
</dbReference>
<dbReference type="GeneID" id="55821478"/>
<dbReference type="KEGG" id="mzi:HWN40_07345"/>
<dbReference type="PIRSF" id="PIRSF004633">
    <property type="entry name" value="UCP_PLP_oxd"/>
    <property type="match status" value="1"/>
</dbReference>
<gene>
    <name evidence="3" type="ORF">HWN40_07345</name>
</gene>
<name>A0A7D5I4C1_9EURY</name>
<sequence length="146" mass="16842">MSEETRKKISSYLSSHDWLNLGTVDEDGKPMVHTMAYASEGPEVYFTTRKHTHKVSHIMNNPNVAFTVDEDNVQVMEIKGVQMEGRASMITDDQEAQKAMDLMLKKYPFMSSMPPSDDYVQFKVEPVKAYFLDYTKGFGHRDEEIY</sequence>
<dbReference type="RefSeq" id="WP_176965124.1">
    <property type="nucleotide sequence ID" value="NZ_CP058215.1"/>
</dbReference>
<dbReference type="GO" id="GO:0070967">
    <property type="term" value="F:coenzyme F420 binding"/>
    <property type="evidence" value="ECO:0007669"/>
    <property type="project" value="TreeGrafter"/>
</dbReference>
<keyword evidence="4" id="KW-1185">Reference proteome</keyword>
<feature type="domain" description="Pyridoxamine 5'-phosphate oxidase N-terminal" evidence="2">
    <location>
        <begin position="7"/>
        <end position="131"/>
    </location>
</feature>
<dbReference type="InterPro" id="IPR012349">
    <property type="entry name" value="Split_barrel_FMN-bd"/>
</dbReference>
<organism evidence="3 4">
    <name type="scientific">Methanolobus zinderi</name>
    <dbReference type="NCBI Taxonomy" id="536044"/>
    <lineage>
        <taxon>Archaea</taxon>
        <taxon>Methanobacteriati</taxon>
        <taxon>Methanobacteriota</taxon>
        <taxon>Stenosarchaea group</taxon>
        <taxon>Methanomicrobia</taxon>
        <taxon>Methanosarcinales</taxon>
        <taxon>Methanosarcinaceae</taxon>
        <taxon>Methanolobus</taxon>
    </lineage>
</organism>
<dbReference type="InterPro" id="IPR011576">
    <property type="entry name" value="Pyridox_Oxase_N"/>
</dbReference>
<dbReference type="GO" id="GO:0016627">
    <property type="term" value="F:oxidoreductase activity, acting on the CH-CH group of donors"/>
    <property type="evidence" value="ECO:0007669"/>
    <property type="project" value="TreeGrafter"/>
</dbReference>
<dbReference type="Gene3D" id="2.30.110.10">
    <property type="entry name" value="Electron Transport, Fmn-binding Protein, Chain A"/>
    <property type="match status" value="1"/>
</dbReference>
<dbReference type="InterPro" id="IPR014419">
    <property type="entry name" value="HutZ"/>
</dbReference>
<dbReference type="OrthoDB" id="139492at2157"/>
<dbReference type="SUPFAM" id="SSF50475">
    <property type="entry name" value="FMN-binding split barrel"/>
    <property type="match status" value="1"/>
</dbReference>
<proteinExistence type="predicted"/>
<dbReference type="InterPro" id="IPR052019">
    <property type="entry name" value="F420H2_bilvrd_red/Heme_oxyg"/>
</dbReference>
<reference evidence="3 4" key="1">
    <citation type="submission" date="2020-06" db="EMBL/GenBank/DDBJ databases">
        <title>Methanolobus halotolerans sp. nov., isolated from a saline lake Tus in Siberia.</title>
        <authorList>
            <person name="Shen Y."/>
            <person name="Chen S.-C."/>
            <person name="Lai M.-C."/>
            <person name="Huang H.-H."/>
            <person name="Chiu H.-H."/>
            <person name="Tang S.-L."/>
            <person name="Rogozin D.Y."/>
            <person name="Degermendzhy A.G."/>
        </authorList>
    </citation>
    <scope>NUCLEOTIDE SEQUENCE [LARGE SCALE GENOMIC DNA]</scope>
    <source>
        <strain evidence="3 4">DSM 21339</strain>
    </source>
</reference>
<dbReference type="PANTHER" id="PTHR35176">
    <property type="entry name" value="HEME OXYGENASE HI_0854-RELATED"/>
    <property type="match status" value="1"/>
</dbReference>
<dbReference type="Pfam" id="PF01243">
    <property type="entry name" value="PNPOx_N"/>
    <property type="match status" value="1"/>
</dbReference>